<dbReference type="InterPro" id="IPR025833">
    <property type="entry name" value="GDYXXLXY"/>
</dbReference>
<dbReference type="EMBL" id="JBHSVR010000001">
    <property type="protein sequence ID" value="MFC6635443.1"/>
    <property type="molecule type" value="Genomic_DNA"/>
</dbReference>
<evidence type="ECO:0000313" key="1">
    <source>
        <dbReference type="EMBL" id="MFC6635443.1"/>
    </source>
</evidence>
<keyword evidence="2" id="KW-1185">Reference proteome</keyword>
<evidence type="ECO:0000313" key="2">
    <source>
        <dbReference type="Proteomes" id="UP001596425"/>
    </source>
</evidence>
<dbReference type="Proteomes" id="UP001596425">
    <property type="component" value="Unassembled WGS sequence"/>
</dbReference>
<dbReference type="RefSeq" id="WP_193194762.1">
    <property type="nucleotide sequence ID" value="NZ_JACZFR010000066.1"/>
</dbReference>
<reference evidence="2" key="1">
    <citation type="journal article" date="2019" name="Int. J. Syst. Evol. Microbiol.">
        <title>The Global Catalogue of Microorganisms (GCM) 10K type strain sequencing project: providing services to taxonomists for standard genome sequencing and annotation.</title>
        <authorList>
            <consortium name="The Broad Institute Genomics Platform"/>
            <consortium name="The Broad Institute Genome Sequencing Center for Infectious Disease"/>
            <person name="Wu L."/>
            <person name="Ma J."/>
        </authorList>
    </citation>
    <scope>NUCLEOTIDE SEQUENCE [LARGE SCALE GENOMIC DNA]</scope>
    <source>
        <strain evidence="2">CGMCC 1.13718</strain>
    </source>
</reference>
<protein>
    <submittedName>
        <fullName evidence="1">GDYXXLXY domain-containing protein</fullName>
    </submittedName>
</protein>
<comment type="caution">
    <text evidence="1">The sequence shown here is derived from an EMBL/GenBank/DDBJ whole genome shotgun (WGS) entry which is preliminary data.</text>
</comment>
<sequence>MNRKTTLGLLAAIALQFLILIGMYISAQMPLWTGEEIRLKTIPVDPRSLFRGNYARLDYNFSQLDASLFPADRKLREGELVYVSLKRDKRGFHRLAGASLEKPEEGVFLRGRISGTWLRDSRSSYRVRYGIEAFFAPKEKALGLESELRNGGVAEVMVSGGGRARLKNVSGNSIE</sequence>
<organism evidence="1 2">
    <name type="scientific">Microbulbifer taiwanensis</name>
    <dbReference type="NCBI Taxonomy" id="986746"/>
    <lineage>
        <taxon>Bacteria</taxon>
        <taxon>Pseudomonadati</taxon>
        <taxon>Pseudomonadota</taxon>
        <taxon>Gammaproteobacteria</taxon>
        <taxon>Cellvibrionales</taxon>
        <taxon>Microbulbiferaceae</taxon>
        <taxon>Microbulbifer</taxon>
    </lineage>
</organism>
<gene>
    <name evidence="1" type="ORF">ACFQBM_19385</name>
</gene>
<name>A0ABW1YU57_9GAMM</name>
<proteinExistence type="predicted"/>
<dbReference type="Pfam" id="PF14345">
    <property type="entry name" value="GDYXXLXY"/>
    <property type="match status" value="1"/>
</dbReference>
<accession>A0ABW1YU57</accession>